<dbReference type="EMBL" id="SNRX01000094">
    <property type="protein sequence ID" value="KAA6300360.1"/>
    <property type="molecule type" value="Genomic_DNA"/>
</dbReference>
<evidence type="ECO:0000313" key="9">
    <source>
        <dbReference type="EMBL" id="KAA6300360.1"/>
    </source>
</evidence>
<feature type="domain" description="SusD-like N-terminal" evidence="8">
    <location>
        <begin position="82"/>
        <end position="213"/>
    </location>
</feature>
<protein>
    <submittedName>
        <fullName evidence="9">RagB/SusD family nutrient uptake outer membrane protein</fullName>
    </submittedName>
</protein>
<dbReference type="InterPro" id="IPR011990">
    <property type="entry name" value="TPR-like_helical_dom_sf"/>
</dbReference>
<keyword evidence="5" id="KW-0998">Cell outer membrane</keyword>
<feature type="domain" description="RagB/SusD" evidence="7">
    <location>
        <begin position="362"/>
        <end position="545"/>
    </location>
</feature>
<evidence type="ECO:0000256" key="2">
    <source>
        <dbReference type="ARBA" id="ARBA00006275"/>
    </source>
</evidence>
<evidence type="ECO:0000256" key="4">
    <source>
        <dbReference type="ARBA" id="ARBA00023136"/>
    </source>
</evidence>
<dbReference type="Pfam" id="PF14322">
    <property type="entry name" value="SusD-like_3"/>
    <property type="match status" value="1"/>
</dbReference>
<evidence type="ECO:0000313" key="10">
    <source>
        <dbReference type="Proteomes" id="UP000324575"/>
    </source>
</evidence>
<dbReference type="Proteomes" id="UP000324575">
    <property type="component" value="Unassembled WGS sequence"/>
</dbReference>
<accession>A0A5M8NUD5</accession>
<dbReference type="InterPro" id="IPR012944">
    <property type="entry name" value="SusD_RagB_dom"/>
</dbReference>
<comment type="caution">
    <text evidence="9">The sequence shown here is derived from an EMBL/GenBank/DDBJ whole genome shotgun (WGS) entry which is preliminary data.</text>
</comment>
<gene>
    <name evidence="9" type="ORF">EZS26_003498</name>
</gene>
<feature type="signal peptide" evidence="6">
    <location>
        <begin position="1"/>
        <end position="20"/>
    </location>
</feature>
<dbReference type="GO" id="GO:0009279">
    <property type="term" value="C:cell outer membrane"/>
    <property type="evidence" value="ECO:0007669"/>
    <property type="project" value="UniProtKB-SubCell"/>
</dbReference>
<dbReference type="InterPro" id="IPR033985">
    <property type="entry name" value="SusD-like_N"/>
</dbReference>
<reference evidence="9 10" key="1">
    <citation type="submission" date="2019-03" db="EMBL/GenBank/DDBJ databases">
        <title>Single cell metagenomics reveals metabolic interactions within the superorganism composed of flagellate Streblomastix strix and complex community of Bacteroidetes bacteria on its surface.</title>
        <authorList>
            <person name="Treitli S.C."/>
            <person name="Kolisko M."/>
            <person name="Husnik F."/>
            <person name="Keeling P."/>
            <person name="Hampl V."/>
        </authorList>
    </citation>
    <scope>NUCLEOTIDE SEQUENCE [LARGE SCALE GENOMIC DNA]</scope>
    <source>
        <strain evidence="9">St1</strain>
    </source>
</reference>
<evidence type="ECO:0000256" key="1">
    <source>
        <dbReference type="ARBA" id="ARBA00004442"/>
    </source>
</evidence>
<dbReference type="PROSITE" id="PS51257">
    <property type="entry name" value="PROKAR_LIPOPROTEIN"/>
    <property type="match status" value="1"/>
</dbReference>
<dbReference type="SUPFAM" id="SSF48452">
    <property type="entry name" value="TPR-like"/>
    <property type="match status" value="1"/>
</dbReference>
<sequence length="545" mass="60833">MKKIFLSVVLIALLSVTLFSCEDNDKPDNGNEDTVLTAAEASALVNAAYVPLQWVSSLTTYLADGLTETATAVYDEDAGAVKITKFDVDEQNDIAIELFNGPYASIGAANLAIKQIEAAAVSKDLTQEQKDYQIARAKFIRGYNYFQLVQTYGEVPVILESDTIAGERKPIDDVYAQAVKDLTEAAENLPAYEAQKSIPSQAAVNAVLARLYLTWGQKPVTRSEIEAIASSKTDPAKPAPDNAKLQKAIEYADKVINSGKYNLLSNFNNIWGANHENNDEVIFSVRHDGDDIDGAAGGFGNHQTHCGFTWPKEPKKDPHISYTDVTLKDRISDVNDSRKLLSYVTRLEYEDGAVDSLDWPVSVVRAGKWIHRTADNVSKATLEQPNNIDRIDYRYAEVLLIKAEALFFLNRIEDAATLVNQVRQRAGVGVPHLHTITANDLYNEWDYEFAFEHKRWYNLVRWRTYLKTVSDALAGFEYIKDTYGSEESIKAAFPDVAGINYPLYIKLHNNQLAKKNKLAGKFYRLPIPTGYEYESLGITPQNPGY</sequence>
<dbReference type="AlphaFoldDB" id="A0A5M8NUD5"/>
<comment type="subcellular location">
    <subcellularLocation>
        <location evidence="1">Cell outer membrane</location>
    </subcellularLocation>
</comment>
<evidence type="ECO:0000256" key="3">
    <source>
        <dbReference type="ARBA" id="ARBA00022729"/>
    </source>
</evidence>
<dbReference type="CDD" id="cd08977">
    <property type="entry name" value="SusD"/>
    <property type="match status" value="1"/>
</dbReference>
<evidence type="ECO:0000256" key="6">
    <source>
        <dbReference type="SAM" id="SignalP"/>
    </source>
</evidence>
<keyword evidence="4" id="KW-0472">Membrane</keyword>
<organism evidence="9 10">
    <name type="scientific">Candidatus Ordinivivax streblomastigis</name>
    <dbReference type="NCBI Taxonomy" id="2540710"/>
    <lineage>
        <taxon>Bacteria</taxon>
        <taxon>Pseudomonadati</taxon>
        <taxon>Bacteroidota</taxon>
        <taxon>Bacteroidia</taxon>
        <taxon>Bacteroidales</taxon>
        <taxon>Candidatus Ordinivivax</taxon>
    </lineage>
</organism>
<name>A0A5M8NUD5_9BACT</name>
<evidence type="ECO:0000259" key="7">
    <source>
        <dbReference type="Pfam" id="PF07980"/>
    </source>
</evidence>
<dbReference type="Pfam" id="PF07980">
    <property type="entry name" value="SusD_RagB"/>
    <property type="match status" value="1"/>
</dbReference>
<dbReference type="Gene3D" id="1.25.40.390">
    <property type="match status" value="1"/>
</dbReference>
<feature type="chain" id="PRO_5024392476" evidence="6">
    <location>
        <begin position="21"/>
        <end position="545"/>
    </location>
</feature>
<keyword evidence="3 6" id="KW-0732">Signal</keyword>
<evidence type="ECO:0000259" key="8">
    <source>
        <dbReference type="Pfam" id="PF14322"/>
    </source>
</evidence>
<evidence type="ECO:0000256" key="5">
    <source>
        <dbReference type="ARBA" id="ARBA00023237"/>
    </source>
</evidence>
<comment type="similarity">
    <text evidence="2">Belongs to the SusD family.</text>
</comment>
<proteinExistence type="inferred from homology"/>